<accession>A0ABS5E4J2</accession>
<evidence type="ECO:0000256" key="6">
    <source>
        <dbReference type="ARBA" id="ARBA00022842"/>
    </source>
</evidence>
<dbReference type="NCBIfam" id="TIGR01510">
    <property type="entry name" value="coaD_prev_kdtB"/>
    <property type="match status" value="1"/>
</dbReference>
<evidence type="ECO:0000256" key="3">
    <source>
        <dbReference type="ARBA" id="ARBA00022695"/>
    </source>
</evidence>
<name>A0ABS5E4J2_9PROT</name>
<dbReference type="InterPro" id="IPR014729">
    <property type="entry name" value="Rossmann-like_a/b/a_fold"/>
</dbReference>
<reference evidence="11 12" key="1">
    <citation type="submission" date="2021-04" db="EMBL/GenBank/DDBJ databases">
        <title>The complete genome sequence of Neokomagataea sp. TBRC 2177.</title>
        <authorList>
            <person name="Charoenyingcharoen P."/>
            <person name="Yukphan P."/>
        </authorList>
    </citation>
    <scope>NUCLEOTIDE SEQUENCE [LARGE SCALE GENOMIC DNA]</scope>
    <source>
        <strain evidence="11 12">TBRC 2177</strain>
    </source>
</reference>
<feature type="binding site" evidence="9">
    <location>
        <begin position="130"/>
        <end position="136"/>
    </location>
    <ligand>
        <name>ATP</name>
        <dbReference type="ChEBI" id="CHEBI:30616"/>
    </ligand>
</feature>
<dbReference type="PANTHER" id="PTHR21342:SF1">
    <property type="entry name" value="PHOSPHOPANTETHEINE ADENYLYLTRANSFERASE"/>
    <property type="match status" value="1"/>
</dbReference>
<dbReference type="RefSeq" id="WP_211680341.1">
    <property type="nucleotide sequence ID" value="NZ_JAGRQH010000001.1"/>
</dbReference>
<dbReference type="Proteomes" id="UP000677812">
    <property type="component" value="Unassembled WGS sequence"/>
</dbReference>
<dbReference type="PRINTS" id="PR01020">
    <property type="entry name" value="LPSBIOSNTHSS"/>
</dbReference>
<evidence type="ECO:0000256" key="4">
    <source>
        <dbReference type="ARBA" id="ARBA00022741"/>
    </source>
</evidence>
<dbReference type="InterPro" id="IPR001980">
    <property type="entry name" value="PPAT"/>
</dbReference>
<comment type="cofactor">
    <cofactor evidence="9">
        <name>Mg(2+)</name>
        <dbReference type="ChEBI" id="CHEBI:18420"/>
    </cofactor>
</comment>
<feature type="site" description="Transition state stabilizer" evidence="9">
    <location>
        <position position="21"/>
    </location>
</feature>
<keyword evidence="4 9" id="KW-0547">Nucleotide-binding</keyword>
<feature type="binding site" evidence="9">
    <location>
        <position position="94"/>
    </location>
    <ligand>
        <name>substrate</name>
    </ligand>
</feature>
<feature type="binding site" evidence="9">
    <location>
        <position position="80"/>
    </location>
    <ligand>
        <name>substrate</name>
    </ligand>
</feature>
<comment type="subunit">
    <text evidence="9">Homohexamer.</text>
</comment>
<dbReference type="EMBL" id="JAGRQH010000001">
    <property type="protein sequence ID" value="MBR0558812.1"/>
    <property type="molecule type" value="Genomic_DNA"/>
</dbReference>
<evidence type="ECO:0000313" key="12">
    <source>
        <dbReference type="Proteomes" id="UP000677812"/>
    </source>
</evidence>
<comment type="caution">
    <text evidence="11">The sequence shown here is derived from an EMBL/GenBank/DDBJ whole genome shotgun (WGS) entry which is preliminary data.</text>
</comment>
<dbReference type="GO" id="GO:0004595">
    <property type="term" value="F:pantetheine-phosphate adenylyltransferase activity"/>
    <property type="evidence" value="ECO:0007669"/>
    <property type="project" value="UniProtKB-EC"/>
</dbReference>
<dbReference type="EC" id="2.7.7.3" evidence="9"/>
<dbReference type="HAMAP" id="MF_00151">
    <property type="entry name" value="PPAT_bact"/>
    <property type="match status" value="1"/>
</dbReference>
<keyword evidence="7 9" id="KW-0173">Coenzyme A biosynthesis</keyword>
<evidence type="ECO:0000256" key="5">
    <source>
        <dbReference type="ARBA" id="ARBA00022840"/>
    </source>
</evidence>
<comment type="catalytic activity">
    <reaction evidence="8 9">
        <text>(R)-4'-phosphopantetheine + ATP + H(+) = 3'-dephospho-CoA + diphosphate</text>
        <dbReference type="Rhea" id="RHEA:19801"/>
        <dbReference type="ChEBI" id="CHEBI:15378"/>
        <dbReference type="ChEBI" id="CHEBI:30616"/>
        <dbReference type="ChEBI" id="CHEBI:33019"/>
        <dbReference type="ChEBI" id="CHEBI:57328"/>
        <dbReference type="ChEBI" id="CHEBI:61723"/>
        <dbReference type="EC" id="2.7.7.3"/>
    </reaction>
</comment>
<keyword evidence="6 9" id="KW-0460">Magnesium</keyword>
<evidence type="ECO:0000313" key="11">
    <source>
        <dbReference type="EMBL" id="MBR0558812.1"/>
    </source>
</evidence>
<dbReference type="PANTHER" id="PTHR21342">
    <property type="entry name" value="PHOSPHOPANTETHEINE ADENYLYLTRANSFERASE"/>
    <property type="match status" value="1"/>
</dbReference>
<keyword evidence="5 9" id="KW-0067">ATP-binding</keyword>
<evidence type="ECO:0000256" key="1">
    <source>
        <dbReference type="ARBA" id="ARBA00022490"/>
    </source>
</evidence>
<comment type="subcellular location">
    <subcellularLocation>
        <location evidence="9">Cytoplasm</location>
    </subcellularLocation>
</comment>
<evidence type="ECO:0000256" key="8">
    <source>
        <dbReference type="ARBA" id="ARBA00029346"/>
    </source>
</evidence>
<proteinExistence type="inferred from homology"/>
<dbReference type="Gene3D" id="3.40.50.620">
    <property type="entry name" value="HUPs"/>
    <property type="match status" value="1"/>
</dbReference>
<feature type="binding site" evidence="9">
    <location>
        <begin position="95"/>
        <end position="97"/>
    </location>
    <ligand>
        <name>ATP</name>
        <dbReference type="ChEBI" id="CHEBI:30616"/>
    </ligand>
</feature>
<keyword evidence="2 9" id="KW-0808">Transferase</keyword>
<dbReference type="InterPro" id="IPR004821">
    <property type="entry name" value="Cyt_trans-like"/>
</dbReference>
<feature type="binding site" evidence="9">
    <location>
        <begin position="13"/>
        <end position="14"/>
    </location>
    <ligand>
        <name>ATP</name>
        <dbReference type="ChEBI" id="CHEBI:30616"/>
    </ligand>
</feature>
<feature type="binding site" evidence="9">
    <location>
        <position position="13"/>
    </location>
    <ligand>
        <name>substrate</name>
    </ligand>
</feature>
<evidence type="ECO:0000256" key="2">
    <source>
        <dbReference type="ARBA" id="ARBA00022679"/>
    </source>
</evidence>
<organism evidence="11 12">
    <name type="scientific">Neokomagataea anthophila</name>
    <dbReference type="NCBI Taxonomy" id="2826925"/>
    <lineage>
        <taxon>Bacteria</taxon>
        <taxon>Pseudomonadati</taxon>
        <taxon>Pseudomonadota</taxon>
        <taxon>Alphaproteobacteria</taxon>
        <taxon>Acetobacterales</taxon>
        <taxon>Acetobacteraceae</taxon>
        <taxon>Neokomagataea</taxon>
    </lineage>
</organism>
<gene>
    <name evidence="9 11" type="primary">coaD</name>
    <name evidence="11" type="ORF">KB213_01880</name>
</gene>
<evidence type="ECO:0000256" key="7">
    <source>
        <dbReference type="ARBA" id="ARBA00022993"/>
    </source>
</evidence>
<feature type="binding site" evidence="9">
    <location>
        <position position="105"/>
    </location>
    <ligand>
        <name>ATP</name>
        <dbReference type="ChEBI" id="CHEBI:30616"/>
    </ligand>
</feature>
<keyword evidence="12" id="KW-1185">Reference proteome</keyword>
<feature type="binding site" evidence="9">
    <location>
        <position position="21"/>
    </location>
    <ligand>
        <name>ATP</name>
        <dbReference type="ChEBI" id="CHEBI:30616"/>
    </ligand>
</feature>
<keyword evidence="1 9" id="KW-0963">Cytoplasm</keyword>
<dbReference type="SUPFAM" id="SSF52374">
    <property type="entry name" value="Nucleotidylyl transferase"/>
    <property type="match status" value="1"/>
</dbReference>
<feature type="binding site" evidence="9">
    <location>
        <position position="45"/>
    </location>
    <ligand>
        <name>substrate</name>
    </ligand>
</feature>
<protein>
    <recommendedName>
        <fullName evidence="9">Phosphopantetheine adenylyltransferase</fullName>
        <ecNumber evidence="9">2.7.7.3</ecNumber>
    </recommendedName>
    <alternativeName>
        <fullName evidence="9">Dephospho-CoA pyrophosphorylase</fullName>
    </alternativeName>
    <alternativeName>
        <fullName evidence="9">Pantetheine-phosphate adenylyltransferase</fullName>
        <shortName evidence="9">PPAT</shortName>
    </alternativeName>
</protein>
<keyword evidence="3 9" id="KW-0548">Nucleotidyltransferase</keyword>
<dbReference type="NCBIfam" id="TIGR00125">
    <property type="entry name" value="cyt_tran_rel"/>
    <property type="match status" value="1"/>
</dbReference>
<comment type="function">
    <text evidence="9">Reversibly transfers an adenylyl group from ATP to 4'-phosphopantetheine, yielding dephospho-CoA (dPCoA) and pyrophosphate.</text>
</comment>
<dbReference type="Pfam" id="PF01467">
    <property type="entry name" value="CTP_transf_like"/>
    <property type="match status" value="1"/>
</dbReference>
<comment type="similarity">
    <text evidence="9">Belongs to the bacterial CoaD family.</text>
</comment>
<evidence type="ECO:0000256" key="9">
    <source>
        <dbReference type="HAMAP-Rule" id="MF_00151"/>
    </source>
</evidence>
<feature type="domain" description="Cytidyltransferase-like" evidence="10">
    <location>
        <begin position="9"/>
        <end position="120"/>
    </location>
</feature>
<comment type="pathway">
    <text evidence="9">Cofactor biosynthesis; coenzyme A biosynthesis; CoA from (R)-pantothenate: step 4/5.</text>
</comment>
<evidence type="ECO:0000259" key="10">
    <source>
        <dbReference type="Pfam" id="PF01467"/>
    </source>
</evidence>
<sequence length="169" mass="18322">MPLNPRMAFYPGTFDPVTYGHMDIIARAARLFDKLVVGVGVNGGKQPLLTRAERLVLLRQEVSKLPEAPRITVVEFDTLLVDAVRSVGAGAVVRGLRSAGDFDFECQISGVMRRLAPEIEMVLLLSADEHRATASRIVKEIAGLGGDISSFVSEEVARVVLSKSCREAT</sequence>